<dbReference type="RefSeq" id="WP_189429186.1">
    <property type="nucleotide sequence ID" value="NZ_BNAO01000001.1"/>
</dbReference>
<dbReference type="EMBL" id="BNAO01000001">
    <property type="protein sequence ID" value="GHG59015.1"/>
    <property type="molecule type" value="Genomic_DNA"/>
</dbReference>
<comment type="caution">
    <text evidence="2">The sequence shown here is derived from an EMBL/GenBank/DDBJ whole genome shotgun (WGS) entry which is preliminary data.</text>
</comment>
<evidence type="ECO:0008006" key="4">
    <source>
        <dbReference type="Google" id="ProtNLM"/>
    </source>
</evidence>
<keyword evidence="1" id="KW-0732">Signal</keyword>
<accession>A0ABQ3L1M0</accession>
<evidence type="ECO:0000256" key="1">
    <source>
        <dbReference type="SAM" id="SignalP"/>
    </source>
</evidence>
<sequence length="106" mass="11823">MRLKHWVFMLGLGFSLPAMAECSFRLADGKLLRCGMAGIEVLDRLGQPLLKEQLTLGVSTNSVERGQSVEVWSYKTKADMGGDFLLSIEFTDGKVSNISRKQQDRL</sequence>
<keyword evidence="3" id="KW-1185">Reference proteome</keyword>
<evidence type="ECO:0000313" key="3">
    <source>
        <dbReference type="Proteomes" id="UP000659697"/>
    </source>
</evidence>
<feature type="chain" id="PRO_5045474099" description="DUF2845 domain-containing protein" evidence="1">
    <location>
        <begin position="21"/>
        <end position="106"/>
    </location>
</feature>
<protein>
    <recommendedName>
        <fullName evidence="4">DUF2845 domain-containing protein</fullName>
    </recommendedName>
</protein>
<evidence type="ECO:0000313" key="2">
    <source>
        <dbReference type="EMBL" id="GHG59015.1"/>
    </source>
</evidence>
<dbReference type="Proteomes" id="UP000659697">
    <property type="component" value="Unassembled WGS sequence"/>
</dbReference>
<organism evidence="2 3">
    <name type="scientific">Alishewanella longhuensis</name>
    <dbReference type="NCBI Taxonomy" id="1091037"/>
    <lineage>
        <taxon>Bacteria</taxon>
        <taxon>Pseudomonadati</taxon>
        <taxon>Pseudomonadota</taxon>
        <taxon>Gammaproteobacteria</taxon>
        <taxon>Alteromonadales</taxon>
        <taxon>Alteromonadaceae</taxon>
        <taxon>Alishewanella</taxon>
    </lineage>
</organism>
<proteinExistence type="predicted"/>
<reference evidence="3" key="1">
    <citation type="journal article" date="2019" name="Int. J. Syst. Evol. Microbiol.">
        <title>The Global Catalogue of Microorganisms (GCM) 10K type strain sequencing project: providing services to taxonomists for standard genome sequencing and annotation.</title>
        <authorList>
            <consortium name="The Broad Institute Genomics Platform"/>
            <consortium name="The Broad Institute Genome Sequencing Center for Infectious Disease"/>
            <person name="Wu L."/>
            <person name="Ma J."/>
        </authorList>
    </citation>
    <scope>NUCLEOTIDE SEQUENCE [LARGE SCALE GENOMIC DNA]</scope>
    <source>
        <strain evidence="3">CGMCC 1.7003</strain>
    </source>
</reference>
<feature type="signal peptide" evidence="1">
    <location>
        <begin position="1"/>
        <end position="20"/>
    </location>
</feature>
<name>A0ABQ3L1M0_9ALTE</name>
<gene>
    <name evidence="2" type="ORF">GCM10010919_01170</name>
</gene>